<evidence type="ECO:0008006" key="3">
    <source>
        <dbReference type="Google" id="ProtNLM"/>
    </source>
</evidence>
<proteinExistence type="predicted"/>
<evidence type="ECO:0000313" key="1">
    <source>
        <dbReference type="EMBL" id="MEJ1089627.1"/>
    </source>
</evidence>
<dbReference type="EMBL" id="JBBDGM010000016">
    <property type="protein sequence ID" value="MEJ1089627.1"/>
    <property type="molecule type" value="Genomic_DNA"/>
</dbReference>
<comment type="caution">
    <text evidence="1">The sequence shown here is derived from an EMBL/GenBank/DDBJ whole genome shotgun (WGS) entry which is preliminary data.</text>
</comment>
<dbReference type="RefSeq" id="WP_337333273.1">
    <property type="nucleotide sequence ID" value="NZ_JBBDGM010000016.1"/>
</dbReference>
<evidence type="ECO:0000313" key="2">
    <source>
        <dbReference type="Proteomes" id="UP001371224"/>
    </source>
</evidence>
<dbReference type="Proteomes" id="UP001371224">
    <property type="component" value="Unassembled WGS sequence"/>
</dbReference>
<keyword evidence="2" id="KW-1185">Reference proteome</keyword>
<name>A0ABU8LG59_9MICO</name>
<reference evidence="1 2" key="1">
    <citation type="submission" date="2024-02" db="EMBL/GenBank/DDBJ databases">
        <authorList>
            <person name="Saticioglu I.B."/>
        </authorList>
    </citation>
    <scope>NUCLEOTIDE SEQUENCE [LARGE SCALE GENOMIC DNA]</scope>
    <source>
        <strain evidence="1 2">Mu-80</strain>
    </source>
</reference>
<accession>A0ABU8LG59</accession>
<protein>
    <recommendedName>
        <fullName evidence="3">CopG family transcriptional regulator</fullName>
    </recommendedName>
</protein>
<organism evidence="1 2">
    <name type="scientific">Microbacterium bandirmense</name>
    <dbReference type="NCBI Taxonomy" id="3122050"/>
    <lineage>
        <taxon>Bacteria</taxon>
        <taxon>Bacillati</taxon>
        <taxon>Actinomycetota</taxon>
        <taxon>Actinomycetes</taxon>
        <taxon>Micrococcales</taxon>
        <taxon>Microbacteriaceae</taxon>
        <taxon>Microbacterium</taxon>
    </lineage>
</organism>
<gene>
    <name evidence="1" type="ORF">WDU99_15020</name>
</gene>
<sequence>MSENTIKLSELLQAEAEAAEANPDAPAAAGTVITRRNQASRVYSIRLSESEIASLEAAAEKAGLPAATLARTWIAERLASDDPTDVHAIADALAAFSRRLAAL</sequence>